<dbReference type="AlphaFoldDB" id="A0A1H6Y5W2"/>
<dbReference type="GO" id="GO:0016491">
    <property type="term" value="F:oxidoreductase activity"/>
    <property type="evidence" value="ECO:0007669"/>
    <property type="project" value="UniProtKB-KW"/>
</dbReference>
<dbReference type="EMBL" id="FNYO01000079">
    <property type="protein sequence ID" value="SEJ35846.1"/>
    <property type="molecule type" value="Genomic_DNA"/>
</dbReference>
<protein>
    <submittedName>
        <fullName evidence="5">Short-chain dehydrogenase</fullName>
    </submittedName>
</protein>
<name>A0A1H6Y5W2_9GAMM</name>
<dbReference type="InterPro" id="IPR036291">
    <property type="entry name" value="NAD(P)-bd_dom_sf"/>
</dbReference>
<evidence type="ECO:0000313" key="6">
    <source>
        <dbReference type="EMBL" id="SEJ49113.1"/>
    </source>
</evidence>
<accession>A0A1H6Y5W2</accession>
<dbReference type="SUPFAM" id="SSF51735">
    <property type="entry name" value="NAD(P)-binding Rossmann-fold domains"/>
    <property type="match status" value="1"/>
</dbReference>
<reference evidence="7 8" key="1">
    <citation type="submission" date="2016-10" db="EMBL/GenBank/DDBJ databases">
        <authorList>
            <person name="de Groot N.N."/>
        </authorList>
    </citation>
    <scope>NUCLEOTIDE SEQUENCE [LARGE SCALE GENOMIC DNA]</scope>
    <source>
        <strain evidence="5 7">DSM 1041</strain>
        <strain evidence="6 8">DSM 373</strain>
    </source>
</reference>
<dbReference type="Gene3D" id="3.40.50.720">
    <property type="entry name" value="NAD(P)-binding Rossmann-like Domain"/>
    <property type="match status" value="1"/>
</dbReference>
<dbReference type="InterPro" id="IPR057326">
    <property type="entry name" value="KR_dom"/>
</dbReference>
<sequence length="281" mass="29693">MDTSQRPVWLVTGCSSGLGHALARQLLLDGYRVIVTAREPSSVSDLAELGDALVLALDVCDADQVEAAVAHAEAHFGRIDVLVNNAGIGYFAAVEESDPAQVRRLFEVNYFGLTRMIGAVLPGMRARRSGWLVNVTSIGGLCGFPAVGHYCASKFAVEGLSEALAQELAPLGIGVTLVEPSAFRTEWAVSATAVAEPMADYDATAGAAIRAYRDSPGKQAGDPVRAARAIIATLASPRPPLRLLLGNRAFDTAMAVFACQREEFAAWEDSSRGADYPQEAA</sequence>
<evidence type="ECO:0000313" key="7">
    <source>
        <dbReference type="Proteomes" id="UP000199005"/>
    </source>
</evidence>
<dbReference type="InterPro" id="IPR051911">
    <property type="entry name" value="SDR_oxidoreductase"/>
</dbReference>
<evidence type="ECO:0000313" key="5">
    <source>
        <dbReference type="EMBL" id="SEJ35846.1"/>
    </source>
</evidence>
<dbReference type="PROSITE" id="PS00061">
    <property type="entry name" value="ADH_SHORT"/>
    <property type="match status" value="1"/>
</dbReference>
<dbReference type="InterPro" id="IPR002347">
    <property type="entry name" value="SDR_fam"/>
</dbReference>
<dbReference type="PRINTS" id="PR00081">
    <property type="entry name" value="GDHRDH"/>
</dbReference>
<dbReference type="Pfam" id="PF00106">
    <property type="entry name" value="adh_short"/>
    <property type="match status" value="1"/>
</dbReference>
<organism evidence="5 7">
    <name type="scientific">Azotobacter beijerinckii</name>
    <dbReference type="NCBI Taxonomy" id="170623"/>
    <lineage>
        <taxon>Bacteria</taxon>
        <taxon>Pseudomonadati</taxon>
        <taxon>Pseudomonadota</taxon>
        <taxon>Gammaproteobacteria</taxon>
        <taxon>Pseudomonadales</taxon>
        <taxon>Pseudomonadaceae</taxon>
        <taxon>Azotobacter</taxon>
    </lineage>
</organism>
<evidence type="ECO:0000259" key="4">
    <source>
        <dbReference type="SMART" id="SM00822"/>
    </source>
</evidence>
<evidence type="ECO:0000256" key="2">
    <source>
        <dbReference type="ARBA" id="ARBA00023002"/>
    </source>
</evidence>
<dbReference type="InterPro" id="IPR020904">
    <property type="entry name" value="Sc_DH/Rdtase_CS"/>
</dbReference>
<evidence type="ECO:0000313" key="8">
    <source>
        <dbReference type="Proteomes" id="UP000199250"/>
    </source>
</evidence>
<gene>
    <name evidence="6" type="ORF">SAMN04244572_04206</name>
    <name evidence="5" type="ORF">SAMN04244579_04060</name>
</gene>
<dbReference type="NCBIfam" id="NF004824">
    <property type="entry name" value="PRK06180.1"/>
    <property type="match status" value="1"/>
</dbReference>
<comment type="similarity">
    <text evidence="1 3">Belongs to the short-chain dehydrogenases/reductases (SDR) family.</text>
</comment>
<dbReference type="Proteomes" id="UP000199250">
    <property type="component" value="Unassembled WGS sequence"/>
</dbReference>
<dbReference type="EMBL" id="FNYQ01000116">
    <property type="protein sequence ID" value="SEJ49113.1"/>
    <property type="molecule type" value="Genomic_DNA"/>
</dbReference>
<dbReference type="OrthoDB" id="9775296at2"/>
<evidence type="ECO:0000256" key="3">
    <source>
        <dbReference type="RuleBase" id="RU000363"/>
    </source>
</evidence>
<dbReference type="PANTHER" id="PTHR43976:SF16">
    <property type="entry name" value="SHORT-CHAIN DEHYDROGENASE_REDUCTASE FAMILY PROTEIN"/>
    <property type="match status" value="1"/>
</dbReference>
<evidence type="ECO:0000256" key="1">
    <source>
        <dbReference type="ARBA" id="ARBA00006484"/>
    </source>
</evidence>
<dbReference type="Proteomes" id="UP000199005">
    <property type="component" value="Unassembled WGS sequence"/>
</dbReference>
<dbReference type="PANTHER" id="PTHR43976">
    <property type="entry name" value="SHORT CHAIN DEHYDROGENASE"/>
    <property type="match status" value="1"/>
</dbReference>
<proteinExistence type="inferred from homology"/>
<dbReference type="RefSeq" id="WP_090735153.1">
    <property type="nucleotide sequence ID" value="NZ_FNYO01000079.1"/>
</dbReference>
<keyword evidence="2" id="KW-0560">Oxidoreductase</keyword>
<dbReference type="STRING" id="170623.SAMN04244579_04060"/>
<dbReference type="SMART" id="SM00822">
    <property type="entry name" value="PKS_KR"/>
    <property type="match status" value="1"/>
</dbReference>
<dbReference type="CDD" id="cd05374">
    <property type="entry name" value="17beta-HSD-like_SDR_c"/>
    <property type="match status" value="1"/>
</dbReference>
<feature type="domain" description="Ketoreductase" evidence="4">
    <location>
        <begin position="7"/>
        <end position="186"/>
    </location>
</feature>
<dbReference type="PRINTS" id="PR00080">
    <property type="entry name" value="SDRFAMILY"/>
</dbReference>